<evidence type="ECO:0000256" key="5">
    <source>
        <dbReference type="ARBA" id="ARBA00022856"/>
    </source>
</evidence>
<feature type="compositionally biased region" description="Low complexity" evidence="9">
    <location>
        <begin position="85"/>
        <end position="99"/>
    </location>
</feature>
<evidence type="ECO:0000256" key="7">
    <source>
        <dbReference type="ARBA" id="ARBA00022989"/>
    </source>
</evidence>
<feature type="transmembrane region" description="Helical" evidence="10">
    <location>
        <begin position="324"/>
        <end position="344"/>
    </location>
</feature>
<feature type="transmembrane region" description="Helical" evidence="10">
    <location>
        <begin position="356"/>
        <end position="374"/>
    </location>
</feature>
<comment type="caution">
    <text evidence="11">The sequence shown here is derived from an EMBL/GenBank/DDBJ whole genome shotgun (WGS) entry which is preliminary data.</text>
</comment>
<feature type="region of interest" description="Disordered" evidence="9">
    <location>
        <begin position="85"/>
        <end position="104"/>
    </location>
</feature>
<dbReference type="PANTHER" id="PTHR22601">
    <property type="entry name" value="ISP4 LIKE PROTEIN"/>
    <property type="match status" value="1"/>
</dbReference>
<gene>
    <name evidence="11" type="ORF">HK100_006979</name>
</gene>
<proteinExistence type="inferred from homology"/>
<feature type="compositionally biased region" description="Low complexity" evidence="9">
    <location>
        <begin position="132"/>
        <end position="144"/>
    </location>
</feature>
<keyword evidence="8 10" id="KW-0472">Membrane</keyword>
<dbReference type="EMBL" id="JADGJH010003264">
    <property type="protein sequence ID" value="KAJ3092268.1"/>
    <property type="molecule type" value="Genomic_DNA"/>
</dbReference>
<feature type="transmembrane region" description="Helical" evidence="10">
    <location>
        <begin position="259"/>
        <end position="279"/>
    </location>
</feature>
<feature type="compositionally biased region" description="Polar residues" evidence="9">
    <location>
        <begin position="153"/>
        <end position="201"/>
    </location>
</feature>
<reference evidence="11" key="1">
    <citation type="submission" date="2020-05" db="EMBL/GenBank/DDBJ databases">
        <title>Phylogenomic resolution of chytrid fungi.</title>
        <authorList>
            <person name="Stajich J.E."/>
            <person name="Amses K."/>
            <person name="Simmons R."/>
            <person name="Seto K."/>
            <person name="Myers J."/>
            <person name="Bonds A."/>
            <person name="Quandt C.A."/>
            <person name="Barry K."/>
            <person name="Liu P."/>
            <person name="Grigoriev I."/>
            <person name="Longcore J.E."/>
            <person name="James T.Y."/>
        </authorList>
    </citation>
    <scope>NUCLEOTIDE SEQUENCE</scope>
    <source>
        <strain evidence="11">JEL0513</strain>
    </source>
</reference>
<evidence type="ECO:0000256" key="1">
    <source>
        <dbReference type="ARBA" id="ARBA00004141"/>
    </source>
</evidence>
<dbReference type="GO" id="GO:0015031">
    <property type="term" value="P:protein transport"/>
    <property type="evidence" value="ECO:0007669"/>
    <property type="project" value="UniProtKB-KW"/>
</dbReference>
<dbReference type="Proteomes" id="UP001211907">
    <property type="component" value="Unassembled WGS sequence"/>
</dbReference>
<keyword evidence="3" id="KW-0813">Transport</keyword>
<feature type="compositionally biased region" description="Low complexity" evidence="9">
    <location>
        <begin position="12"/>
        <end position="29"/>
    </location>
</feature>
<dbReference type="GO" id="GO:0035673">
    <property type="term" value="F:oligopeptide transmembrane transporter activity"/>
    <property type="evidence" value="ECO:0007669"/>
    <property type="project" value="InterPro"/>
</dbReference>
<keyword evidence="12" id="KW-1185">Reference proteome</keyword>
<comment type="similarity">
    <text evidence="2">Belongs to the oligopeptide OPT transporter family.</text>
</comment>
<evidence type="ECO:0000313" key="12">
    <source>
        <dbReference type="Proteomes" id="UP001211907"/>
    </source>
</evidence>
<evidence type="ECO:0000313" key="11">
    <source>
        <dbReference type="EMBL" id="KAJ3092268.1"/>
    </source>
</evidence>
<dbReference type="InterPro" id="IPR004648">
    <property type="entry name" value="Oligpept_transpt"/>
</dbReference>
<evidence type="ECO:0000256" key="8">
    <source>
        <dbReference type="ARBA" id="ARBA00023136"/>
    </source>
</evidence>
<feature type="transmembrane region" description="Helical" evidence="10">
    <location>
        <begin position="500"/>
        <end position="520"/>
    </location>
</feature>
<evidence type="ECO:0000256" key="10">
    <source>
        <dbReference type="SAM" id="Phobius"/>
    </source>
</evidence>
<protein>
    <recommendedName>
        <fullName evidence="13">Sexual differentiation process protein</fullName>
    </recommendedName>
</protein>
<organism evidence="11 12">
    <name type="scientific">Physocladia obscura</name>
    <dbReference type="NCBI Taxonomy" id="109957"/>
    <lineage>
        <taxon>Eukaryota</taxon>
        <taxon>Fungi</taxon>
        <taxon>Fungi incertae sedis</taxon>
        <taxon>Chytridiomycota</taxon>
        <taxon>Chytridiomycota incertae sedis</taxon>
        <taxon>Chytridiomycetes</taxon>
        <taxon>Chytridiales</taxon>
        <taxon>Chytriomycetaceae</taxon>
        <taxon>Physocladia</taxon>
    </lineage>
</organism>
<keyword evidence="5" id="KW-0571">Peptide transport</keyword>
<evidence type="ECO:0000256" key="6">
    <source>
        <dbReference type="ARBA" id="ARBA00022927"/>
    </source>
</evidence>
<keyword evidence="4 10" id="KW-0812">Transmembrane</keyword>
<keyword evidence="7 10" id="KW-1133">Transmembrane helix</keyword>
<feature type="transmembrane region" description="Helical" evidence="10">
    <location>
        <begin position="628"/>
        <end position="647"/>
    </location>
</feature>
<keyword evidence="6" id="KW-0653">Protein transport</keyword>
<feature type="transmembrane region" description="Helical" evidence="10">
    <location>
        <begin position="587"/>
        <end position="608"/>
    </location>
</feature>
<dbReference type="GO" id="GO:0016020">
    <property type="term" value="C:membrane"/>
    <property type="evidence" value="ECO:0007669"/>
    <property type="project" value="UniProtKB-SubCell"/>
</dbReference>
<accession>A0AAD5X8I4</accession>
<name>A0AAD5X8I4_9FUNG</name>
<comment type="subcellular location">
    <subcellularLocation>
        <location evidence="1">Membrane</location>
        <topology evidence="1">Multi-pass membrane protein</topology>
    </subcellularLocation>
</comment>
<feature type="transmembrane region" description="Helical" evidence="10">
    <location>
        <begin position="460"/>
        <end position="480"/>
    </location>
</feature>
<evidence type="ECO:0000256" key="4">
    <source>
        <dbReference type="ARBA" id="ARBA00022692"/>
    </source>
</evidence>
<sequence length="648" mass="73956">MSEFDRNRRPRGTSATASASVTSGSLTSGRSVLQPDGFQLQRQYSQIQQQQQQQLLYQQQQQQQHVPLQQLQLRQLHESFDLPAQHQQPYQQQRPVVPQFSSSMRALQAPAQQQQYYEQQYYDQQQQQYFDQQQQQYAQQPQPAGLNGYALPNQPQLTYDTQTSHSASNSVATHQTHQSKSNSNTLQDPSESYTHWTNQKSYRLDESDSQGELVSMRQKGSEIHEEDDDGDDEYLDEIYQIIDAVVPRTDDPSLPVLTFRVWLIGLFFGAIICIANTIFTFRTNQVVVTAFVVVLLAYPIGRFMADYLPLGIFNPGKFNFKEHALIYVIVNAMGATPYALYNIVAQKYQLYQDVDFFACFLFAIVTQCFGYGFAGLTRRFLVRPPAMLWPSNFATIAMLNSLHENEDISMGRYPMSRFKFFWLACAAMFFFTFLPQYAAPMLGALSIICWFTNNKPNNTLALALGSSSPGAGMGFLSITLDWSLYTTSFAPITTPLWAMYNQFFGLYLTLWIVVPLCWYFNAFGIDQQVGSSLSDSQYGFALNTPFLYNKNGEQTPTANYVNTTTLSTLNTTYYELNKPVHITTYFAVNYATSFTVFVSAIVHVGLWYGKDIWNRFKTSLKDLDNDDVHARLMTYPIGGTIFFLLLLP</sequence>
<feature type="region of interest" description="Disordered" evidence="9">
    <location>
        <begin position="132"/>
        <end position="230"/>
    </location>
</feature>
<dbReference type="AlphaFoldDB" id="A0AAD5X8I4"/>
<evidence type="ECO:0008006" key="13">
    <source>
        <dbReference type="Google" id="ProtNLM"/>
    </source>
</evidence>
<dbReference type="Pfam" id="PF03169">
    <property type="entry name" value="OPT"/>
    <property type="match status" value="1"/>
</dbReference>
<dbReference type="InterPro" id="IPR004813">
    <property type="entry name" value="OPT"/>
</dbReference>
<dbReference type="NCBIfam" id="TIGR00728">
    <property type="entry name" value="OPT_sfam"/>
    <property type="match status" value="1"/>
</dbReference>
<feature type="region of interest" description="Disordered" evidence="9">
    <location>
        <begin position="1"/>
        <end position="34"/>
    </location>
</feature>
<feature type="transmembrane region" description="Helical" evidence="10">
    <location>
        <begin position="420"/>
        <end position="448"/>
    </location>
</feature>
<evidence type="ECO:0000256" key="2">
    <source>
        <dbReference type="ARBA" id="ARBA00008807"/>
    </source>
</evidence>
<evidence type="ECO:0000256" key="3">
    <source>
        <dbReference type="ARBA" id="ARBA00022448"/>
    </source>
</evidence>
<evidence type="ECO:0000256" key="9">
    <source>
        <dbReference type="SAM" id="MobiDB-lite"/>
    </source>
</evidence>
<feature type="transmembrane region" description="Helical" evidence="10">
    <location>
        <begin position="286"/>
        <end position="304"/>
    </location>
</feature>